<protein>
    <submittedName>
        <fullName evidence="5">GIY-YIG nuclease family protein</fullName>
    </submittedName>
</protein>
<sequence length="90" mass="10994">MLEKFYVYMIANLNNKKITTYVGWTKNLKKRLRFHNSGKGAKFTRGRKWILIYKRKMLSKKEAMQFEYKLKKDRKARKVIIRKFIDTTVD</sequence>
<dbReference type="Pfam" id="PF01541">
    <property type="entry name" value="GIY-YIG"/>
    <property type="match status" value="1"/>
</dbReference>
<dbReference type="EMBL" id="RGET01000026">
    <property type="protein sequence ID" value="NBN87936.1"/>
    <property type="molecule type" value="Genomic_DNA"/>
</dbReference>
<evidence type="ECO:0000313" key="3">
    <source>
        <dbReference type="EMBL" id="NBN87936.1"/>
    </source>
</evidence>
<dbReference type="PROSITE" id="PS50164">
    <property type="entry name" value="GIY_YIG"/>
    <property type="match status" value="1"/>
</dbReference>
<dbReference type="AlphaFoldDB" id="A0A845SA02"/>
<evidence type="ECO:0000313" key="6">
    <source>
        <dbReference type="Proteomes" id="UP000572953"/>
    </source>
</evidence>
<name>A0A845SA02_9PROT</name>
<dbReference type="EMBL" id="RGGN01000021">
    <property type="protein sequence ID" value="NCU62678.1"/>
    <property type="molecule type" value="Genomic_DNA"/>
</dbReference>
<evidence type="ECO:0000256" key="1">
    <source>
        <dbReference type="ARBA" id="ARBA00007435"/>
    </source>
</evidence>
<accession>A0A845SA02</accession>
<feature type="domain" description="GIY-YIG" evidence="2">
    <location>
        <begin position="3"/>
        <end position="80"/>
    </location>
</feature>
<evidence type="ECO:0000313" key="5">
    <source>
        <dbReference type="EMBL" id="NCU62678.1"/>
    </source>
</evidence>
<reference evidence="5 6" key="1">
    <citation type="submission" date="2018-10" db="EMBL/GenBank/DDBJ databases">
        <title>Iterative Subtractive Binning of Freshwater Chronoseries Metagenomes Recovers Nearly Complete Genomes from over Four Hundred Novel Species.</title>
        <authorList>
            <person name="Rodriguez-R L.M."/>
            <person name="Tsementzi D."/>
            <person name="Luo C."/>
            <person name="Konstantinidis K.T."/>
        </authorList>
    </citation>
    <scope>NUCLEOTIDE SEQUENCE [LARGE SCALE GENOMIC DNA]</scope>
    <source>
        <strain evidence="5">WB7_2B_003</strain>
        <strain evidence="3">WB7_6_001</strain>
        <strain evidence="4">WB8_2A_004</strain>
    </source>
</reference>
<dbReference type="PANTHER" id="PTHR34477">
    <property type="entry name" value="UPF0213 PROTEIN YHBQ"/>
    <property type="match status" value="1"/>
</dbReference>
<dbReference type="Proteomes" id="UP000713222">
    <property type="component" value="Unassembled WGS sequence"/>
</dbReference>
<dbReference type="InterPro" id="IPR000305">
    <property type="entry name" value="GIY-YIG_endonuc"/>
</dbReference>
<dbReference type="EMBL" id="RGOB01000008">
    <property type="protein sequence ID" value="NCU52823.1"/>
    <property type="molecule type" value="Genomic_DNA"/>
</dbReference>
<dbReference type="PANTHER" id="PTHR34477:SF1">
    <property type="entry name" value="UPF0213 PROTEIN YHBQ"/>
    <property type="match status" value="1"/>
</dbReference>
<dbReference type="SUPFAM" id="SSF82771">
    <property type="entry name" value="GIY-YIG endonuclease"/>
    <property type="match status" value="1"/>
</dbReference>
<organism evidence="5 6">
    <name type="scientific">Candidatus Fonsibacter lacus</name>
    <dbReference type="NCBI Taxonomy" id="2576439"/>
    <lineage>
        <taxon>Bacteria</taxon>
        <taxon>Pseudomonadati</taxon>
        <taxon>Pseudomonadota</taxon>
        <taxon>Alphaproteobacteria</taxon>
        <taxon>Candidatus Pelagibacterales</taxon>
        <taxon>Candidatus Pelagibacterales incertae sedis</taxon>
        <taxon>Candidatus Fonsibacter</taxon>
    </lineage>
</organism>
<gene>
    <name evidence="3" type="ORF">EBV32_02455</name>
    <name evidence="5" type="ORF">EBV78_01075</name>
    <name evidence="4" type="ORF">EBX74_00710</name>
</gene>
<dbReference type="Gene3D" id="3.40.1440.10">
    <property type="entry name" value="GIY-YIG endonuclease"/>
    <property type="match status" value="1"/>
</dbReference>
<dbReference type="Proteomes" id="UP000747791">
    <property type="component" value="Unassembled WGS sequence"/>
</dbReference>
<comment type="caution">
    <text evidence="5">The sequence shown here is derived from an EMBL/GenBank/DDBJ whole genome shotgun (WGS) entry which is preliminary data.</text>
</comment>
<dbReference type="InterPro" id="IPR050190">
    <property type="entry name" value="UPF0213_domain"/>
</dbReference>
<dbReference type="InterPro" id="IPR035901">
    <property type="entry name" value="GIY-YIG_endonuc_sf"/>
</dbReference>
<proteinExistence type="inferred from homology"/>
<evidence type="ECO:0000259" key="2">
    <source>
        <dbReference type="PROSITE" id="PS50164"/>
    </source>
</evidence>
<evidence type="ECO:0000313" key="4">
    <source>
        <dbReference type="EMBL" id="NCU52823.1"/>
    </source>
</evidence>
<comment type="similarity">
    <text evidence="1">Belongs to the UPF0213 family.</text>
</comment>
<dbReference type="Proteomes" id="UP000572953">
    <property type="component" value="Unassembled WGS sequence"/>
</dbReference>